<accession>A0A2P5BVD0</accession>
<protein>
    <submittedName>
        <fullName evidence="1">Uncharacterized protein</fullName>
    </submittedName>
</protein>
<feature type="non-terminal residue" evidence="1">
    <location>
        <position position="1"/>
    </location>
</feature>
<keyword evidence="2" id="KW-1185">Reference proteome</keyword>
<sequence length="147" mass="17051">KLSDEGGQKLKSTACRLFTIWRWGLILMKVAENGKDITFANSIFRLSCSNGDRVPSVFGLEGWCVIDEELKWTGFQYKKERGEKGGEKRESTWVVLADPIFLHFALYSLCYKSSLNLALQNCKMELDFNFYFIHIQILKWVKLHTLC</sequence>
<reference evidence="2" key="1">
    <citation type="submission" date="2016-06" db="EMBL/GenBank/DDBJ databases">
        <title>Parallel loss of symbiosis genes in relatives of nitrogen-fixing non-legume Parasponia.</title>
        <authorList>
            <person name="Van Velzen R."/>
            <person name="Holmer R."/>
            <person name="Bu F."/>
            <person name="Rutten L."/>
            <person name="Van Zeijl A."/>
            <person name="Liu W."/>
            <person name="Santuari L."/>
            <person name="Cao Q."/>
            <person name="Sharma T."/>
            <person name="Shen D."/>
            <person name="Roswanjaya Y."/>
            <person name="Wardhani T."/>
            <person name="Kalhor M.S."/>
            <person name="Jansen J."/>
            <person name="Van den Hoogen J."/>
            <person name="Gungor B."/>
            <person name="Hartog M."/>
            <person name="Hontelez J."/>
            <person name="Verver J."/>
            <person name="Yang W.-C."/>
            <person name="Schijlen E."/>
            <person name="Repin R."/>
            <person name="Schilthuizen M."/>
            <person name="Schranz E."/>
            <person name="Heidstra R."/>
            <person name="Miyata K."/>
            <person name="Fedorova E."/>
            <person name="Kohlen W."/>
            <person name="Bisseling T."/>
            <person name="Smit S."/>
            <person name="Geurts R."/>
        </authorList>
    </citation>
    <scope>NUCLEOTIDE SEQUENCE [LARGE SCALE GENOMIC DNA]</scope>
    <source>
        <strain evidence="2">cv. WU1-14</strain>
    </source>
</reference>
<name>A0A2P5BVD0_PARAD</name>
<dbReference type="EMBL" id="JXTB01000215">
    <property type="protein sequence ID" value="PON52755.1"/>
    <property type="molecule type" value="Genomic_DNA"/>
</dbReference>
<evidence type="ECO:0000313" key="1">
    <source>
        <dbReference type="EMBL" id="PON52755.1"/>
    </source>
</evidence>
<organism evidence="1 2">
    <name type="scientific">Parasponia andersonii</name>
    <name type="common">Sponia andersonii</name>
    <dbReference type="NCBI Taxonomy" id="3476"/>
    <lineage>
        <taxon>Eukaryota</taxon>
        <taxon>Viridiplantae</taxon>
        <taxon>Streptophyta</taxon>
        <taxon>Embryophyta</taxon>
        <taxon>Tracheophyta</taxon>
        <taxon>Spermatophyta</taxon>
        <taxon>Magnoliopsida</taxon>
        <taxon>eudicotyledons</taxon>
        <taxon>Gunneridae</taxon>
        <taxon>Pentapetalae</taxon>
        <taxon>rosids</taxon>
        <taxon>fabids</taxon>
        <taxon>Rosales</taxon>
        <taxon>Cannabaceae</taxon>
        <taxon>Parasponia</taxon>
    </lineage>
</organism>
<dbReference type="Proteomes" id="UP000237105">
    <property type="component" value="Unassembled WGS sequence"/>
</dbReference>
<comment type="caution">
    <text evidence="1">The sequence shown here is derived from an EMBL/GenBank/DDBJ whole genome shotgun (WGS) entry which is preliminary data.</text>
</comment>
<gene>
    <name evidence="1" type="ORF">PanWU01x14_207160</name>
</gene>
<evidence type="ECO:0000313" key="2">
    <source>
        <dbReference type="Proteomes" id="UP000237105"/>
    </source>
</evidence>
<dbReference type="AlphaFoldDB" id="A0A2P5BVD0"/>
<proteinExistence type="predicted"/>